<keyword evidence="3" id="KW-1185">Reference proteome</keyword>
<feature type="non-terminal residue" evidence="2">
    <location>
        <position position="1"/>
    </location>
</feature>
<dbReference type="InterPro" id="IPR005174">
    <property type="entry name" value="KIB1-4_b-propeller"/>
</dbReference>
<dbReference type="Pfam" id="PF03478">
    <property type="entry name" value="Beta-prop_KIB1-4"/>
    <property type="match status" value="1"/>
</dbReference>
<dbReference type="PANTHER" id="PTHR44259:SF57">
    <property type="entry name" value="DUF1618 DOMAIN-CONTAINING PROTEIN"/>
    <property type="match status" value="1"/>
</dbReference>
<reference evidence="2 3" key="1">
    <citation type="journal article" date="2019" name="Sci. Rep.">
        <title>A high-quality genome of Eragrostis curvula grass provides insights into Poaceae evolution and supports new strategies to enhance forage quality.</title>
        <authorList>
            <person name="Carballo J."/>
            <person name="Santos B.A.C.M."/>
            <person name="Zappacosta D."/>
            <person name="Garbus I."/>
            <person name="Selva J.P."/>
            <person name="Gallo C.A."/>
            <person name="Diaz A."/>
            <person name="Albertini E."/>
            <person name="Caccamo M."/>
            <person name="Echenique V."/>
        </authorList>
    </citation>
    <scope>NUCLEOTIDE SEQUENCE [LARGE SCALE GENOMIC DNA]</scope>
    <source>
        <strain evidence="3">cv. Victoria</strain>
        <tissue evidence="2">Leaf</tissue>
    </source>
</reference>
<evidence type="ECO:0000313" key="3">
    <source>
        <dbReference type="Proteomes" id="UP000324897"/>
    </source>
</evidence>
<sequence length="271" mass="29995">MSSVIFNSVVVWWAGAKDDWLATVDKQYCNAELVNPYTGRRISLPPLSTIPEVQIEEDRTVVFEGGEYSFRRIVVCETPPSGTGAAHNGYLAVAMLSAPLLAITRAGDASWTPLMTPFDPTMSYCVECTDVVLHKGKVFAVSWSGDIYTWDMGSGAFPYPEPDPIRPPHIMEHYACRWNLAESADGRRLLLVAFLYHKSVQAAVHLYEMDVDDVVDTGGADGGAGWSLVTSLGDHSLFLGENYPFLARVVNDQDDRELLRPNYSMDMLSAY</sequence>
<dbReference type="Gramene" id="TVU21204">
    <property type="protein sequence ID" value="TVU21204"/>
    <property type="gene ID" value="EJB05_30828"/>
</dbReference>
<proteinExistence type="predicted"/>
<dbReference type="PANTHER" id="PTHR44259">
    <property type="entry name" value="OS07G0183000 PROTEIN-RELATED"/>
    <property type="match status" value="1"/>
</dbReference>
<name>A0A5J9UCK7_9POAL</name>
<gene>
    <name evidence="2" type="ORF">EJB05_30828</name>
</gene>
<dbReference type="InterPro" id="IPR050942">
    <property type="entry name" value="F-box_BR-signaling"/>
</dbReference>
<comment type="caution">
    <text evidence="2">The sequence shown here is derived from an EMBL/GenBank/DDBJ whole genome shotgun (WGS) entry which is preliminary data.</text>
</comment>
<evidence type="ECO:0000313" key="2">
    <source>
        <dbReference type="EMBL" id="TVU21204.1"/>
    </source>
</evidence>
<dbReference type="OrthoDB" id="691951at2759"/>
<dbReference type="EMBL" id="RWGY01000026">
    <property type="protein sequence ID" value="TVU21204.1"/>
    <property type="molecule type" value="Genomic_DNA"/>
</dbReference>
<dbReference type="AlphaFoldDB" id="A0A5J9UCK7"/>
<dbReference type="InterPro" id="IPR011047">
    <property type="entry name" value="Quinoprotein_ADH-like_sf"/>
</dbReference>
<feature type="domain" description="KIB1-4 beta-propeller" evidence="1">
    <location>
        <begin position="14"/>
        <end position="248"/>
    </location>
</feature>
<protein>
    <recommendedName>
        <fullName evidence="1">KIB1-4 beta-propeller domain-containing protein</fullName>
    </recommendedName>
</protein>
<organism evidence="2 3">
    <name type="scientific">Eragrostis curvula</name>
    <name type="common">weeping love grass</name>
    <dbReference type="NCBI Taxonomy" id="38414"/>
    <lineage>
        <taxon>Eukaryota</taxon>
        <taxon>Viridiplantae</taxon>
        <taxon>Streptophyta</taxon>
        <taxon>Embryophyta</taxon>
        <taxon>Tracheophyta</taxon>
        <taxon>Spermatophyta</taxon>
        <taxon>Magnoliopsida</taxon>
        <taxon>Liliopsida</taxon>
        <taxon>Poales</taxon>
        <taxon>Poaceae</taxon>
        <taxon>PACMAD clade</taxon>
        <taxon>Chloridoideae</taxon>
        <taxon>Eragrostideae</taxon>
        <taxon>Eragrostidinae</taxon>
        <taxon>Eragrostis</taxon>
    </lineage>
</organism>
<evidence type="ECO:0000259" key="1">
    <source>
        <dbReference type="Pfam" id="PF03478"/>
    </source>
</evidence>
<accession>A0A5J9UCK7</accession>
<dbReference type="SUPFAM" id="SSF50998">
    <property type="entry name" value="Quinoprotein alcohol dehydrogenase-like"/>
    <property type="match status" value="1"/>
</dbReference>
<dbReference type="Proteomes" id="UP000324897">
    <property type="component" value="Unassembled WGS sequence"/>
</dbReference>